<evidence type="ECO:0000256" key="9">
    <source>
        <dbReference type="ARBA" id="ARBA00024074"/>
    </source>
</evidence>
<dbReference type="InterPro" id="IPR013154">
    <property type="entry name" value="ADH-like_N"/>
</dbReference>
<dbReference type="Proteomes" id="UP000546213">
    <property type="component" value="Unassembled WGS sequence"/>
</dbReference>
<evidence type="ECO:0000256" key="5">
    <source>
        <dbReference type="ARBA" id="ARBA00022723"/>
    </source>
</evidence>
<dbReference type="EMBL" id="JAAOAS010000327">
    <property type="protein sequence ID" value="KAF5579808.1"/>
    <property type="molecule type" value="Genomic_DNA"/>
</dbReference>
<name>A0A8H5KUS1_9HYPO</name>
<evidence type="ECO:0000256" key="2">
    <source>
        <dbReference type="ARBA" id="ARBA00008072"/>
    </source>
</evidence>
<organism evidence="13 14">
    <name type="scientific">Fusarium pseudocircinatum</name>
    <dbReference type="NCBI Taxonomy" id="56676"/>
    <lineage>
        <taxon>Eukaryota</taxon>
        <taxon>Fungi</taxon>
        <taxon>Dikarya</taxon>
        <taxon>Ascomycota</taxon>
        <taxon>Pezizomycotina</taxon>
        <taxon>Sordariomycetes</taxon>
        <taxon>Hypocreomycetidae</taxon>
        <taxon>Hypocreales</taxon>
        <taxon>Nectriaceae</taxon>
        <taxon>Fusarium</taxon>
        <taxon>Fusarium fujikuroi species complex</taxon>
    </lineage>
</organism>
<dbReference type="InterPro" id="IPR020843">
    <property type="entry name" value="ER"/>
</dbReference>
<dbReference type="Pfam" id="PF08240">
    <property type="entry name" value="ADH_N"/>
    <property type="match status" value="2"/>
</dbReference>
<dbReference type="PROSITE" id="PS00059">
    <property type="entry name" value="ADH_ZINC"/>
    <property type="match status" value="1"/>
</dbReference>
<dbReference type="CDD" id="cd05283">
    <property type="entry name" value="CAD1"/>
    <property type="match status" value="1"/>
</dbReference>
<dbReference type="SMART" id="SM00829">
    <property type="entry name" value="PKS_ER"/>
    <property type="match status" value="1"/>
</dbReference>
<evidence type="ECO:0000256" key="8">
    <source>
        <dbReference type="ARBA" id="ARBA00023002"/>
    </source>
</evidence>
<evidence type="ECO:0000256" key="4">
    <source>
        <dbReference type="ARBA" id="ARBA00022553"/>
    </source>
</evidence>
<evidence type="ECO:0000259" key="12">
    <source>
        <dbReference type="SMART" id="SM00829"/>
    </source>
</evidence>
<dbReference type="InterPro" id="IPR047109">
    <property type="entry name" value="CAD-like"/>
</dbReference>
<dbReference type="GO" id="GO:0008270">
    <property type="term" value="F:zinc ion binding"/>
    <property type="evidence" value="ECO:0007669"/>
    <property type="project" value="InterPro"/>
</dbReference>
<dbReference type="Pfam" id="PF00107">
    <property type="entry name" value="ADH_zinc_N"/>
    <property type="match status" value="1"/>
</dbReference>
<keyword evidence="14" id="KW-1185">Reference proteome</keyword>
<dbReference type="EC" id="1.1.1.2" evidence="9"/>
<dbReference type="InterPro" id="IPR002328">
    <property type="entry name" value="ADH_Zn_CS"/>
</dbReference>
<comment type="cofactor">
    <cofactor evidence="1 11">
        <name>Zn(2+)</name>
        <dbReference type="ChEBI" id="CHEBI:29105"/>
    </cofactor>
</comment>
<evidence type="ECO:0000256" key="11">
    <source>
        <dbReference type="RuleBase" id="RU361277"/>
    </source>
</evidence>
<dbReference type="GO" id="GO:0016651">
    <property type="term" value="F:oxidoreductase activity, acting on NAD(P)H"/>
    <property type="evidence" value="ECO:0007669"/>
    <property type="project" value="InterPro"/>
</dbReference>
<evidence type="ECO:0000256" key="10">
    <source>
        <dbReference type="ARBA" id="ARBA00050997"/>
    </source>
</evidence>
<comment type="caution">
    <text evidence="13">The sequence shown here is derived from an EMBL/GenBank/DDBJ whole genome shotgun (WGS) entry which is preliminary data.</text>
</comment>
<gene>
    <name evidence="13" type="ORF">FPCIR_10872</name>
</gene>
<evidence type="ECO:0000256" key="3">
    <source>
        <dbReference type="ARBA" id="ARBA00011738"/>
    </source>
</evidence>
<keyword evidence="6 11" id="KW-0862">Zinc</keyword>
<dbReference type="Gene3D" id="3.90.180.10">
    <property type="entry name" value="Medium-chain alcohol dehydrogenases, catalytic domain"/>
    <property type="match status" value="2"/>
</dbReference>
<dbReference type="CDD" id="cd08249">
    <property type="entry name" value="enoyl_reductase_like"/>
    <property type="match status" value="1"/>
</dbReference>
<dbReference type="InterPro" id="IPR047122">
    <property type="entry name" value="Trans-enoyl_RdTase-like"/>
</dbReference>
<accession>A0A8H5KUS1</accession>
<keyword evidence="5 11" id="KW-0479">Metal-binding</keyword>
<evidence type="ECO:0000256" key="7">
    <source>
        <dbReference type="ARBA" id="ARBA00022857"/>
    </source>
</evidence>
<keyword evidence="4" id="KW-0597">Phosphoprotein</keyword>
<protein>
    <recommendedName>
        <fullName evidence="9">alcohol dehydrogenase (NADP(+))</fullName>
        <ecNumber evidence="9">1.1.1.2</ecNumber>
    </recommendedName>
</protein>
<dbReference type="OrthoDB" id="1879366at2759"/>
<dbReference type="Gene3D" id="3.40.50.720">
    <property type="entry name" value="NAD(P)-binding Rossmann-like Domain"/>
    <property type="match status" value="2"/>
</dbReference>
<dbReference type="InterPro" id="IPR036291">
    <property type="entry name" value="NAD(P)-bd_dom_sf"/>
</dbReference>
<dbReference type="InterPro" id="IPR011032">
    <property type="entry name" value="GroES-like_sf"/>
</dbReference>
<evidence type="ECO:0000256" key="1">
    <source>
        <dbReference type="ARBA" id="ARBA00001947"/>
    </source>
</evidence>
<sequence length="733" mass="78957">MTSDYKFEGWMGEDERSAEGNMVWQEYEPKKWEETDVDIRITHCGICGSDIHVLRSGWRQAPYPVVVGHEIVGVAVRVGSKAEGDIKVGDIVGVGAQSDACLNRKLGDDNNERPRCNECASGEENYCARMAPTYGSKFLSTGEKTQGGYARYHRCPSHFVFRIPEGVAPEYAAPLLCGGVTVYSPLKQFGAGPGKKVGIVGVGGLGHFAVLFARALGADEVVGISRRESKRQEAMDLGCTDYIATADEEGWETKNSRRLDLIISTVSSPKMPLADYIGLLRLDGTLVQVGLPEGQLPFRPGSLTGARRRIAGSSIGSPAEIKEMLQLVADKNVKPWVEMRPMSEANQAIIDFEAGKPRFRYVLPFTILLHHTAKLVPIMSSTTETLNRSAVLPHPKAHPMVIISSPIPVPTGDEILVRVRAVAINPADHAVQKLGIVIKPEFYPYISGTDVSGEVVSVGPDQTRFKVGDRVVGHAMAWQKGEIKYGAFQEYSIMVEPMVAKIPDRIPYTEAAVLPTGLVTSAAMLFSPTLMGLDLPIAGTEMNSKGKVVVVWGGSSSVGSNAIQTLKAAGYIVVATASEHNHGLLREMNADYVFDYKKDGIVEDIINTLSGVGDLAGVYCAVYSDTALTACATIADILTGSTYLGTILPPGMSVPGTIPDGVKVLINDHILLGSTDTGKRLWVDWLPGALEDRTMKCMPHPEIVGKGLEEIQGAVDMIGKGGDNVYCLDESLL</sequence>
<dbReference type="GO" id="GO:0006066">
    <property type="term" value="P:alcohol metabolic process"/>
    <property type="evidence" value="ECO:0007669"/>
    <property type="project" value="UniProtKB-ARBA"/>
</dbReference>
<dbReference type="GO" id="GO:0008106">
    <property type="term" value="F:alcohol dehydrogenase (NADP+) activity"/>
    <property type="evidence" value="ECO:0007669"/>
    <property type="project" value="UniProtKB-EC"/>
</dbReference>
<dbReference type="SUPFAM" id="SSF50129">
    <property type="entry name" value="GroES-like"/>
    <property type="match status" value="2"/>
</dbReference>
<keyword evidence="7" id="KW-0521">NADP</keyword>
<evidence type="ECO:0000313" key="13">
    <source>
        <dbReference type="EMBL" id="KAF5579808.1"/>
    </source>
</evidence>
<comment type="similarity">
    <text evidence="2 11">Belongs to the zinc-containing alcohol dehydrogenase family.</text>
</comment>
<dbReference type="PANTHER" id="PTHR42683">
    <property type="entry name" value="ALDEHYDE REDUCTASE"/>
    <property type="match status" value="1"/>
</dbReference>
<comment type="catalytic activity">
    <reaction evidence="10">
        <text>a primary alcohol + NADP(+) = an aldehyde + NADPH + H(+)</text>
        <dbReference type="Rhea" id="RHEA:15937"/>
        <dbReference type="ChEBI" id="CHEBI:15378"/>
        <dbReference type="ChEBI" id="CHEBI:15734"/>
        <dbReference type="ChEBI" id="CHEBI:17478"/>
        <dbReference type="ChEBI" id="CHEBI:57783"/>
        <dbReference type="ChEBI" id="CHEBI:58349"/>
        <dbReference type="EC" id="1.1.1.2"/>
    </reaction>
    <physiologicalReaction direction="left-to-right" evidence="10">
        <dbReference type="Rhea" id="RHEA:15938"/>
    </physiologicalReaction>
    <physiologicalReaction direction="right-to-left" evidence="10">
        <dbReference type="Rhea" id="RHEA:15939"/>
    </physiologicalReaction>
</comment>
<dbReference type="SUPFAM" id="SSF51735">
    <property type="entry name" value="NAD(P)-binding Rossmann-fold domains"/>
    <property type="match status" value="2"/>
</dbReference>
<keyword evidence="8" id="KW-0560">Oxidoreductase</keyword>
<evidence type="ECO:0000256" key="6">
    <source>
        <dbReference type="ARBA" id="ARBA00022833"/>
    </source>
</evidence>
<feature type="domain" description="Enoyl reductase (ER)" evidence="12">
    <location>
        <begin position="397"/>
        <end position="672"/>
    </location>
</feature>
<reference evidence="13 14" key="1">
    <citation type="submission" date="2020-05" db="EMBL/GenBank/DDBJ databases">
        <title>Identification and distribution of gene clusters putatively required for synthesis of sphingolipid metabolism inhibitors in phylogenetically diverse species of the filamentous fungus Fusarium.</title>
        <authorList>
            <person name="Kim H.-S."/>
            <person name="Busman M."/>
            <person name="Brown D.W."/>
            <person name="Divon H."/>
            <person name="Uhlig S."/>
            <person name="Proctor R.H."/>
        </authorList>
    </citation>
    <scope>NUCLEOTIDE SEQUENCE [LARGE SCALE GENOMIC DNA]</scope>
    <source>
        <strain evidence="13 14">NRRL 36939</strain>
    </source>
</reference>
<evidence type="ECO:0000313" key="14">
    <source>
        <dbReference type="Proteomes" id="UP000546213"/>
    </source>
</evidence>
<dbReference type="AlphaFoldDB" id="A0A8H5KUS1"/>
<proteinExistence type="inferred from homology"/>
<dbReference type="FunFam" id="3.40.50.720:FF:000158">
    <property type="entry name" value="Zinc-binding alcohol dehydrogenase"/>
    <property type="match status" value="1"/>
</dbReference>
<comment type="subunit">
    <text evidence="3">Homodimer.</text>
</comment>
<dbReference type="InterPro" id="IPR013149">
    <property type="entry name" value="ADH-like_C"/>
</dbReference>